<dbReference type="Proteomes" id="UP000887564">
    <property type="component" value="Unplaced"/>
</dbReference>
<feature type="domain" description="PI3K/PI4K catalytic" evidence="3">
    <location>
        <begin position="143"/>
        <end position="322"/>
    </location>
</feature>
<dbReference type="GO" id="GO:0046854">
    <property type="term" value="P:phosphatidylinositol phosphate biosynthetic process"/>
    <property type="evidence" value="ECO:0007669"/>
    <property type="project" value="InterPro"/>
</dbReference>
<name>A0A914RZT0_PAREQ</name>
<dbReference type="PROSITE" id="PS50290">
    <property type="entry name" value="PI3_4_KINASE_3"/>
    <property type="match status" value="1"/>
</dbReference>
<organism evidence="4 5">
    <name type="scientific">Parascaris equorum</name>
    <name type="common">Equine roundworm</name>
    <dbReference type="NCBI Taxonomy" id="6256"/>
    <lineage>
        <taxon>Eukaryota</taxon>
        <taxon>Metazoa</taxon>
        <taxon>Ecdysozoa</taxon>
        <taxon>Nematoda</taxon>
        <taxon>Chromadorea</taxon>
        <taxon>Rhabditida</taxon>
        <taxon>Spirurina</taxon>
        <taxon>Ascaridomorpha</taxon>
        <taxon>Ascaridoidea</taxon>
        <taxon>Ascarididae</taxon>
        <taxon>Parascaris</taxon>
    </lineage>
</organism>
<dbReference type="WBParaSite" id="PEQ_0000756001-mRNA-1">
    <property type="protein sequence ID" value="PEQ_0000756001-mRNA-1"/>
    <property type="gene ID" value="PEQ_0000756001"/>
</dbReference>
<dbReference type="Pfam" id="PF00454">
    <property type="entry name" value="PI3_PI4_kinase"/>
    <property type="match status" value="1"/>
</dbReference>
<dbReference type="GO" id="GO:0016020">
    <property type="term" value="C:membrane"/>
    <property type="evidence" value="ECO:0007669"/>
    <property type="project" value="TreeGrafter"/>
</dbReference>
<evidence type="ECO:0000313" key="5">
    <source>
        <dbReference type="WBParaSite" id="PEQ_0000756001-mRNA-1"/>
    </source>
</evidence>
<dbReference type="SUPFAM" id="SSF56112">
    <property type="entry name" value="Protein kinase-like (PK-like)"/>
    <property type="match status" value="1"/>
</dbReference>
<dbReference type="AlphaFoldDB" id="A0A914RZT0"/>
<reference evidence="5" key="1">
    <citation type="submission" date="2022-11" db="UniProtKB">
        <authorList>
            <consortium name="WormBaseParasite"/>
        </authorList>
    </citation>
    <scope>IDENTIFICATION</scope>
</reference>
<dbReference type="InterPro" id="IPR018936">
    <property type="entry name" value="PI3/4_kinase_CS"/>
</dbReference>
<sequence>MNVGNRLKEIPLKEDKSRHLVDELIMINLNLPARVKAFLQAPYCLYVEVLEVDDVRTSFVPHRISDIEAAEFQRKERQAASSVAAASVDSVSHISEERSPLADPAERIISAAEIRKRLTNWVKKPRKQLRHVPDDPSASEMSEPWEEKQARIREASPYGRNPKWRLLPVIVKTGDDLRQELLAYQLLTTLKVLISCGYQLGSWKLRNIWLEEKVPLYLRPYKIVVCSQNSGMIEPILNASSLHQWKLSALQPKSNGFSNLQIKKNLTISANEQIEPERRMPPTLLTHFLETFGPSNCESFLIAQQNFVQSCSGYSLACYFLQ</sequence>
<proteinExistence type="predicted"/>
<protein>
    <submittedName>
        <fullName evidence="5">PI3K/PI4K catalytic domain-containing protein</fullName>
    </submittedName>
</protein>
<dbReference type="InterPro" id="IPR000403">
    <property type="entry name" value="PI3/4_kinase_cat_dom"/>
</dbReference>
<dbReference type="InterPro" id="IPR036940">
    <property type="entry name" value="PI3/4_kinase_cat_sf"/>
</dbReference>
<dbReference type="PANTHER" id="PTHR10048:SF22">
    <property type="entry name" value="PHOSPHATIDYLINOSITOL 4-KINASE BETA"/>
    <property type="match status" value="1"/>
</dbReference>
<dbReference type="Gene3D" id="1.10.1070.11">
    <property type="entry name" value="Phosphatidylinositol 3-/4-kinase, catalytic domain"/>
    <property type="match status" value="1"/>
</dbReference>
<dbReference type="GO" id="GO:0048015">
    <property type="term" value="P:phosphatidylinositol-mediated signaling"/>
    <property type="evidence" value="ECO:0007669"/>
    <property type="project" value="TreeGrafter"/>
</dbReference>
<dbReference type="InterPro" id="IPR011009">
    <property type="entry name" value="Kinase-like_dom_sf"/>
</dbReference>
<evidence type="ECO:0000313" key="4">
    <source>
        <dbReference type="Proteomes" id="UP000887564"/>
    </source>
</evidence>
<keyword evidence="2" id="KW-0418">Kinase</keyword>
<keyword evidence="1" id="KW-0808">Transferase</keyword>
<evidence type="ECO:0000256" key="2">
    <source>
        <dbReference type="ARBA" id="ARBA00022777"/>
    </source>
</evidence>
<dbReference type="InterPro" id="IPR015433">
    <property type="entry name" value="PI3/4_kinase"/>
</dbReference>
<dbReference type="Gene3D" id="3.30.1010.10">
    <property type="entry name" value="Phosphatidylinositol 3-kinase Catalytic Subunit, Chain A, domain 4"/>
    <property type="match status" value="1"/>
</dbReference>
<dbReference type="PROSITE" id="PS00915">
    <property type="entry name" value="PI3_4_KINASE_1"/>
    <property type="match status" value="1"/>
</dbReference>
<accession>A0A914RZT0</accession>
<keyword evidence="4" id="KW-1185">Reference proteome</keyword>
<dbReference type="GO" id="GO:0005737">
    <property type="term" value="C:cytoplasm"/>
    <property type="evidence" value="ECO:0007669"/>
    <property type="project" value="TreeGrafter"/>
</dbReference>
<dbReference type="GO" id="GO:0004430">
    <property type="term" value="F:1-phosphatidylinositol 4-kinase activity"/>
    <property type="evidence" value="ECO:0007669"/>
    <property type="project" value="TreeGrafter"/>
</dbReference>
<evidence type="ECO:0000256" key="1">
    <source>
        <dbReference type="ARBA" id="ARBA00022679"/>
    </source>
</evidence>
<dbReference type="PANTHER" id="PTHR10048">
    <property type="entry name" value="PHOSPHATIDYLINOSITOL KINASE"/>
    <property type="match status" value="1"/>
</dbReference>
<evidence type="ECO:0000259" key="3">
    <source>
        <dbReference type="PROSITE" id="PS50290"/>
    </source>
</evidence>